<keyword evidence="1" id="KW-0808">Transferase</keyword>
<feature type="region of interest" description="Disordered" evidence="3">
    <location>
        <begin position="219"/>
        <end position="241"/>
    </location>
</feature>
<dbReference type="GO" id="GO:0016747">
    <property type="term" value="F:acyltransferase activity, transferring groups other than amino-acyl groups"/>
    <property type="evidence" value="ECO:0007669"/>
    <property type="project" value="InterPro"/>
</dbReference>
<evidence type="ECO:0000256" key="1">
    <source>
        <dbReference type="ARBA" id="ARBA00022679"/>
    </source>
</evidence>
<evidence type="ECO:0000256" key="2">
    <source>
        <dbReference type="ARBA" id="ARBA00023315"/>
    </source>
</evidence>
<name>K8NRP6_9BRAD</name>
<dbReference type="PANTHER" id="PTHR43420:SF44">
    <property type="entry name" value="ACETYLTRANSFERASE YPEA"/>
    <property type="match status" value="1"/>
</dbReference>
<dbReference type="SUPFAM" id="SSF55729">
    <property type="entry name" value="Acyl-CoA N-acyltransferases (Nat)"/>
    <property type="match status" value="1"/>
</dbReference>
<accession>K8NRP6</accession>
<dbReference type="Proteomes" id="UP000001095">
    <property type="component" value="Unassembled WGS sequence"/>
</dbReference>
<dbReference type="EMBL" id="AGWY01000018">
    <property type="protein sequence ID" value="EKS31761.1"/>
    <property type="molecule type" value="Genomic_DNA"/>
</dbReference>
<dbReference type="InterPro" id="IPR000182">
    <property type="entry name" value="GNAT_dom"/>
</dbReference>
<dbReference type="OrthoDB" id="7301318at2"/>
<dbReference type="PANTHER" id="PTHR43420">
    <property type="entry name" value="ACETYLTRANSFERASE"/>
    <property type="match status" value="1"/>
</dbReference>
<protein>
    <recommendedName>
        <fullName evidence="4">N-acetyltransferase domain-containing protein</fullName>
    </recommendedName>
</protein>
<dbReference type="RefSeq" id="WP_002714852.1">
    <property type="nucleotide sequence ID" value="NZ_KB375281.1"/>
</dbReference>
<dbReference type="Gene3D" id="3.40.630.30">
    <property type="match status" value="1"/>
</dbReference>
<dbReference type="InterPro" id="IPR016181">
    <property type="entry name" value="Acyl_CoA_acyltransferase"/>
</dbReference>
<keyword evidence="6" id="KW-1185">Reference proteome</keyword>
<keyword evidence="2" id="KW-0012">Acyltransferase</keyword>
<evidence type="ECO:0000259" key="4">
    <source>
        <dbReference type="PROSITE" id="PS51186"/>
    </source>
</evidence>
<feature type="domain" description="N-acetyltransferase" evidence="4">
    <location>
        <begin position="23"/>
        <end position="214"/>
    </location>
</feature>
<dbReference type="PROSITE" id="PS51186">
    <property type="entry name" value="GNAT"/>
    <property type="match status" value="1"/>
</dbReference>
<sequence length="241" mass="25947">MTGVGGSGGTRIATEKAFAKRRFPIRRANIGDIRQIAKLANMAGGDTLSFILRGIDPSVRAVRTYREMVAAPTGVYSYRNCLVAVSRGVIVGLANAFPAQLIESETADAALTAREELLRPRTELNDPTSFLLNNIAVVRSHHRLGVGAALLAAVVDEAKQRSFPSVTLHVWADNAEAISFYLAAGFTKVRHAEIPSHPDLPHTGGSLLMMLPVVSERDESVRQRLATESQESADERASTSA</sequence>
<dbReference type="InterPro" id="IPR050680">
    <property type="entry name" value="YpeA/RimI_acetyltransf"/>
</dbReference>
<dbReference type="PATRIC" id="fig|883079.3.peg.4069"/>
<reference evidence="5 6" key="1">
    <citation type="submission" date="2012-04" db="EMBL/GenBank/DDBJ databases">
        <title>The Genome Sequence of Afipia clevelandensis ATCC 49720.</title>
        <authorList>
            <consortium name="The Broad Institute Genome Sequencing Platform"/>
            <person name="Earl A."/>
            <person name="Ward D."/>
            <person name="Feldgarden M."/>
            <person name="Gevers D."/>
            <person name="Huys G."/>
            <person name="Walker B."/>
            <person name="Young S.K."/>
            <person name="Zeng Q."/>
            <person name="Gargeya S."/>
            <person name="Fitzgerald M."/>
            <person name="Haas B."/>
            <person name="Abouelleil A."/>
            <person name="Alvarado L."/>
            <person name="Arachchi H.M."/>
            <person name="Berlin A."/>
            <person name="Chapman S.B."/>
            <person name="Goldberg J."/>
            <person name="Griggs A."/>
            <person name="Gujja S."/>
            <person name="Hansen M."/>
            <person name="Howarth C."/>
            <person name="Imamovic A."/>
            <person name="Larimer J."/>
            <person name="McCowen C."/>
            <person name="Montmayeur A."/>
            <person name="Murphy C."/>
            <person name="Neiman D."/>
            <person name="Pearson M."/>
            <person name="Priest M."/>
            <person name="Roberts A."/>
            <person name="Saif S."/>
            <person name="Shea T."/>
            <person name="Sisk P."/>
            <person name="Sykes S."/>
            <person name="Wortman J."/>
            <person name="Nusbaum C."/>
            <person name="Birren B."/>
        </authorList>
    </citation>
    <scope>NUCLEOTIDE SEQUENCE [LARGE SCALE GENOMIC DNA]</scope>
    <source>
        <strain evidence="5 6">ATCC 49720</strain>
    </source>
</reference>
<gene>
    <name evidence="5" type="ORF">HMPREF9696_03982</name>
</gene>
<evidence type="ECO:0000313" key="6">
    <source>
        <dbReference type="Proteomes" id="UP000001095"/>
    </source>
</evidence>
<dbReference type="AlphaFoldDB" id="K8NRP6"/>
<evidence type="ECO:0000313" key="5">
    <source>
        <dbReference type="EMBL" id="EKS31761.1"/>
    </source>
</evidence>
<organism evidence="5 6">
    <name type="scientific">Afipia clevelandensis ATCC 49720</name>
    <dbReference type="NCBI Taxonomy" id="883079"/>
    <lineage>
        <taxon>Bacteria</taxon>
        <taxon>Pseudomonadati</taxon>
        <taxon>Pseudomonadota</taxon>
        <taxon>Alphaproteobacteria</taxon>
        <taxon>Hyphomicrobiales</taxon>
        <taxon>Nitrobacteraceae</taxon>
        <taxon>Afipia</taxon>
    </lineage>
</organism>
<dbReference type="Pfam" id="PF00583">
    <property type="entry name" value="Acetyltransf_1"/>
    <property type="match status" value="1"/>
</dbReference>
<evidence type="ECO:0000256" key="3">
    <source>
        <dbReference type="SAM" id="MobiDB-lite"/>
    </source>
</evidence>
<proteinExistence type="predicted"/>
<dbReference type="HOGENOM" id="CLU_087235_0_0_5"/>
<comment type="caution">
    <text evidence="5">The sequence shown here is derived from an EMBL/GenBank/DDBJ whole genome shotgun (WGS) entry which is preliminary data.</text>
</comment>
<dbReference type="CDD" id="cd04301">
    <property type="entry name" value="NAT_SF"/>
    <property type="match status" value="1"/>
</dbReference>